<dbReference type="AlphaFoldDB" id="A0A8H4ILP0"/>
<proteinExistence type="predicted"/>
<gene>
    <name evidence="2" type="ORF">GTA08_BOTSDO08842</name>
</gene>
<feature type="compositionally biased region" description="Basic and acidic residues" evidence="1">
    <location>
        <begin position="231"/>
        <end position="241"/>
    </location>
</feature>
<feature type="compositionally biased region" description="Polar residues" evidence="1">
    <location>
        <begin position="846"/>
        <end position="856"/>
    </location>
</feature>
<feature type="region of interest" description="Disordered" evidence="1">
    <location>
        <begin position="492"/>
        <end position="541"/>
    </location>
</feature>
<dbReference type="OrthoDB" id="10639392at2759"/>
<feature type="region of interest" description="Disordered" evidence="1">
    <location>
        <begin position="830"/>
        <end position="888"/>
    </location>
</feature>
<feature type="compositionally biased region" description="Polar residues" evidence="1">
    <location>
        <begin position="1031"/>
        <end position="1046"/>
    </location>
</feature>
<protein>
    <submittedName>
        <fullName evidence="2">Uncharacterized protein</fullName>
    </submittedName>
</protein>
<dbReference type="EMBL" id="WWBZ02000062">
    <property type="protein sequence ID" value="KAF4303406.1"/>
    <property type="molecule type" value="Genomic_DNA"/>
</dbReference>
<comment type="caution">
    <text evidence="2">The sequence shown here is derived from an EMBL/GenBank/DDBJ whole genome shotgun (WGS) entry which is preliminary data.</text>
</comment>
<feature type="region of interest" description="Disordered" evidence="1">
    <location>
        <begin position="993"/>
        <end position="1119"/>
    </location>
</feature>
<keyword evidence="3" id="KW-1185">Reference proteome</keyword>
<feature type="compositionally biased region" description="Polar residues" evidence="1">
    <location>
        <begin position="1053"/>
        <end position="1083"/>
    </location>
</feature>
<feature type="compositionally biased region" description="Basic and acidic residues" evidence="1">
    <location>
        <begin position="1189"/>
        <end position="1213"/>
    </location>
</feature>
<feature type="compositionally biased region" description="Basic and acidic residues" evidence="1">
    <location>
        <begin position="114"/>
        <end position="145"/>
    </location>
</feature>
<reference evidence="2" key="1">
    <citation type="submission" date="2020-04" db="EMBL/GenBank/DDBJ databases">
        <title>Genome Assembly and Annotation of Botryosphaeria dothidea sdau 11-99, a Latent Pathogen of Apple Fruit Ring Rot in China.</title>
        <authorList>
            <person name="Yu C."/>
            <person name="Diao Y."/>
            <person name="Lu Q."/>
            <person name="Zhao J."/>
            <person name="Cui S."/>
            <person name="Peng C."/>
            <person name="He B."/>
            <person name="Liu H."/>
        </authorList>
    </citation>
    <scope>NUCLEOTIDE SEQUENCE [LARGE SCALE GENOMIC DNA]</scope>
    <source>
        <strain evidence="2">Sdau11-99</strain>
    </source>
</reference>
<name>A0A8H4ILP0_9PEZI</name>
<feature type="compositionally biased region" description="Polar residues" evidence="1">
    <location>
        <begin position="993"/>
        <end position="1004"/>
    </location>
</feature>
<feature type="region of interest" description="Disordered" evidence="1">
    <location>
        <begin position="187"/>
        <end position="241"/>
    </location>
</feature>
<feature type="region of interest" description="Disordered" evidence="1">
    <location>
        <begin position="569"/>
        <end position="593"/>
    </location>
</feature>
<feature type="region of interest" description="Disordered" evidence="1">
    <location>
        <begin position="57"/>
        <end position="90"/>
    </location>
</feature>
<evidence type="ECO:0000256" key="1">
    <source>
        <dbReference type="SAM" id="MobiDB-lite"/>
    </source>
</evidence>
<accession>A0A8H4ILP0</accession>
<feature type="region of interest" description="Disordered" evidence="1">
    <location>
        <begin position="112"/>
        <end position="173"/>
    </location>
</feature>
<evidence type="ECO:0000313" key="3">
    <source>
        <dbReference type="Proteomes" id="UP000572817"/>
    </source>
</evidence>
<feature type="region of interest" description="Disordered" evidence="1">
    <location>
        <begin position="1186"/>
        <end position="1213"/>
    </location>
</feature>
<organism evidence="2 3">
    <name type="scientific">Botryosphaeria dothidea</name>
    <dbReference type="NCBI Taxonomy" id="55169"/>
    <lineage>
        <taxon>Eukaryota</taxon>
        <taxon>Fungi</taxon>
        <taxon>Dikarya</taxon>
        <taxon>Ascomycota</taxon>
        <taxon>Pezizomycotina</taxon>
        <taxon>Dothideomycetes</taxon>
        <taxon>Dothideomycetes incertae sedis</taxon>
        <taxon>Botryosphaeriales</taxon>
        <taxon>Botryosphaeriaceae</taxon>
        <taxon>Botryosphaeria</taxon>
    </lineage>
</organism>
<sequence length="1279" mass="143929">MALTPLHTTVTPHLRSTKFTNATAALLPTSTPPPLPFSSSISSASINHPVGDWSPRCRSYSKTPPTPTIRATGGPACELQHEPSPASSRHHKTSCIMGWFIGFKNVAQRLGGKRNFERRKEKTQGKQRSSSELRWTGDDPIKCEKSSPNPEPDEHVLSQQPPQPQPQMQPQEAPQWDLEHYLQHQSWRRSDPSLVLSPEHASPPAAPQVGHQHPQSGRQSPTAPNSQLNSEDWRSDVRGYDDIAESKAHGVAHPNFASEQNLQQNDYYLSDGVRFLESYRFPFQSGCESEDLQSLNSGFDQAFSFKAPSYRGQGRVDSYATPIVEDKKYDDSIRAEIVLSPRENLRKPTSWTRDQQPRLEQPQYHGIEELSSAENEGFLFSDRQRKFSDEPVSPTAQPHDMDKNRRMKYCPPTVESVADSDLEDSDAVALQGEAEPDASEASSGAESIVSELVPNRAPRNAFRSSMSAVPRASFQRASIGSIDTVCSAEWMRGAPPSSFYPHPEEPDTPEAPNRHLASSHFHNRRRSASYSPVYNCPPDKQRVNGRANFNSCFIPSTEDVERRVAQAIEQKRQKEPLKREQEQRAREATQSEREKEIYHARITKLEYEKRKLTKENGQISRKNDELEKKCSTIATRFTEQRRKLTELEMHRREQENFQARLRNNPHGLQTPPDTASSMSTPVNPERVRAWAETLAEPALLSPEALRAQEALQEQEAMQEQGEPVRELGQAANKALHELPDLTSNKSSPVHSAQPARNSYLETLPEMSVEFIVQPQPFHSAHKHPQTRAQERRALTPVYSKRDGAVATFASQQQPLRRDEADSVREQVYRNAKPNGHQEEARHAVSRQVSRSSLKQSNEQHRQLPKQVQFEGRPKETNNAPDMTQKKPRRYRDAIKLYLKQQPKPGSTHSSPPATPLSQQSILRNKPSIQQLSNPMAIHSPNVEYYPGGKQAFQRQQLGNYENQMTPMQHQHPTQVSRQHSMPQLSQSFQNIQYAHQHAHSSPQIPTLHHPNSPHGLAAHARNQPHPETLRKSSNQTLNPSRPSTSNGHHRPMPTSSLRPSTSHGARAPSTASPLPSRPGTSHSMRGGALGSSLAPLATPPVPHLPQSFHHPPARTNNAHLPVIGNSSYVYPPPPQQQYSLVLPAPVPTFAAATTGGSSARSLDTSASHRSQLSKMQQSAYKGLAQNERANAERAADRKGGATAAQREREDAERRRLLEQQARARDLIGEGALRARIRDEVVREERKRIEEERARKEMEERVRRELEREVRERSRIEGWA</sequence>
<evidence type="ECO:0000313" key="2">
    <source>
        <dbReference type="EMBL" id="KAF4303406.1"/>
    </source>
</evidence>
<feature type="region of interest" description="Disordered" evidence="1">
    <location>
        <begin position="378"/>
        <end position="474"/>
    </location>
</feature>
<dbReference type="Proteomes" id="UP000572817">
    <property type="component" value="Unassembled WGS sequence"/>
</dbReference>
<feature type="compositionally biased region" description="Polar residues" evidence="1">
    <location>
        <begin position="213"/>
        <end position="230"/>
    </location>
</feature>